<feature type="compositionally biased region" description="Basic and acidic residues" evidence="1">
    <location>
        <begin position="1"/>
        <end position="21"/>
    </location>
</feature>
<accession>A0A078A6R5</accession>
<feature type="region of interest" description="Disordered" evidence="1">
    <location>
        <begin position="1"/>
        <end position="37"/>
    </location>
</feature>
<gene>
    <name evidence="2" type="primary">Contig18172.g19317</name>
    <name evidence="2" type="ORF">STYLEM_6851</name>
</gene>
<dbReference type="AlphaFoldDB" id="A0A078A6R5"/>
<dbReference type="Proteomes" id="UP000039865">
    <property type="component" value="Unassembled WGS sequence"/>
</dbReference>
<reference evidence="2 3" key="1">
    <citation type="submission" date="2014-06" db="EMBL/GenBank/DDBJ databases">
        <authorList>
            <person name="Swart Estienne"/>
        </authorList>
    </citation>
    <scope>NUCLEOTIDE SEQUENCE [LARGE SCALE GENOMIC DNA]</scope>
    <source>
        <strain evidence="2 3">130c</strain>
    </source>
</reference>
<feature type="compositionally biased region" description="Low complexity" evidence="1">
    <location>
        <begin position="783"/>
        <end position="793"/>
    </location>
</feature>
<dbReference type="InParanoid" id="A0A078A6R5"/>
<evidence type="ECO:0000256" key="1">
    <source>
        <dbReference type="SAM" id="MobiDB-lite"/>
    </source>
</evidence>
<sequence length="1115" mass="127819">MFADNSRKRNDSKNRQGKMQDSRNQGTIQKSPQMKHKNVMKYTSLIDKLSTLNTQQSQENFFLQSQPLSINDLRCTSSASVQNLNTMTPIQQLYDPFNNENKENYNLQNSIANQVRSSFNSQNQFLNGPNQNPSPIKLQSSFCSPLIEQRQTCSALGLNSTQQLNQQSQFGIYPLQIQPSNPRQQSPHLSYNSKTNIRADRKAIKIVEAHSQFNSYVSKINEHKNFVQQQQLKAEEERLRQQQKYMMVNSMVQSQQQLLNQQQIQNLFKIDDLEMEAQSLTPTREKLFGESANATSSVNKYFAQKHNQTLDRINYLKNLKVQEETRECTHRPKINKKSVDMALRGRNDKAMENLKSKVYNERGLTFSPHINDNSKTMKRGVQQLLVWNEIKKHKQSEKKQIFDHQESLRKSSFVNNHSRELLRQKNEREIRKFQEERFDRGDILKFSPSSKMVASPQSCMNKIPSSQMSSQKTISLHLNTFISKQQSNYILSNPSTNKLDNSTSNSQLDTLTAYSKSTNNTITSPKMNQFNKFTHQGQSSYASDANTSASRAMWGETSDNHLRTRQIGLQNIKSFNTLQRPHNQYQSQILLNKQDAKEQNLTQMQDYNSNRENQNVVSFFQPSQYQSKNQKYLEYQSSQKKTFDTQKDYDYSKSHQIEEEQQNIQQQQQLQQYYEEYQENEEQQDQSQNEEQSNDVENEYGSQDIQEKMNQAKEIRESMGNFSGRPSHIITNNSTLPGTIMVKGSYMYDQNEPTQSEQNMMIIHQNNQPIQQIHTTTASFNHASNAHSSKNNSITPSLNASQSLTEGANSTFSQNLNNISGIGSPPQQTIIPIQSSGIYGSSDGLKLSFNNSQTNQQSQIQTPIIQGISQNTSISHQLHPSNNITQVLAGGGSVNGSLNNHLNMFIQGQGSNPQQQFQHQNLSQPIIMNQIPQIPNQLMPVAAAHFFSLMMQQTMQQQQNQQQQQQQINRNQSDSLINQHQISQGSISSPQNFPQHMLNILVNNQQSIDSQQMMNSKNGIGRLQTPQFNSAQSSNFKSDLQTLVHSQEKENSNLGFEKLHELSIEESVRQYYPQSSKLSINMDNNLSGIKDRSMTSGMKNETSSLLEDRLLIKNN</sequence>
<evidence type="ECO:0000313" key="2">
    <source>
        <dbReference type="EMBL" id="CDW77884.1"/>
    </source>
</evidence>
<proteinExistence type="predicted"/>
<keyword evidence="3" id="KW-1185">Reference proteome</keyword>
<feature type="compositionally biased region" description="Polar residues" evidence="1">
    <location>
        <begin position="22"/>
        <end position="32"/>
    </location>
</feature>
<dbReference type="EMBL" id="CCKQ01006570">
    <property type="protein sequence ID" value="CDW77884.1"/>
    <property type="molecule type" value="Genomic_DNA"/>
</dbReference>
<protein>
    <submittedName>
        <fullName evidence="2">Uncharacterized protein</fullName>
    </submittedName>
</protein>
<organism evidence="2 3">
    <name type="scientific">Stylonychia lemnae</name>
    <name type="common">Ciliate</name>
    <dbReference type="NCBI Taxonomy" id="5949"/>
    <lineage>
        <taxon>Eukaryota</taxon>
        <taxon>Sar</taxon>
        <taxon>Alveolata</taxon>
        <taxon>Ciliophora</taxon>
        <taxon>Intramacronucleata</taxon>
        <taxon>Spirotrichea</taxon>
        <taxon>Stichotrichia</taxon>
        <taxon>Sporadotrichida</taxon>
        <taxon>Oxytrichidae</taxon>
        <taxon>Stylonychinae</taxon>
        <taxon>Stylonychia</taxon>
    </lineage>
</organism>
<name>A0A078A6R5_STYLE</name>
<evidence type="ECO:0000313" key="3">
    <source>
        <dbReference type="Proteomes" id="UP000039865"/>
    </source>
</evidence>
<feature type="region of interest" description="Disordered" evidence="1">
    <location>
        <begin position="783"/>
        <end position="802"/>
    </location>
</feature>
<feature type="region of interest" description="Disordered" evidence="1">
    <location>
        <begin position="677"/>
        <end position="697"/>
    </location>
</feature>